<reference evidence="2 3" key="1">
    <citation type="submission" date="2022-06" db="EMBL/GenBank/DDBJ databases">
        <title>Mycolicibacterium sp. CAU 1645 isolated from seawater.</title>
        <authorList>
            <person name="Kim W."/>
        </authorList>
    </citation>
    <scope>NUCLEOTIDE SEQUENCE [LARGE SCALE GENOMIC DNA]</scope>
    <source>
        <strain evidence="2 3">CAU 1645</strain>
    </source>
</reference>
<dbReference type="Pfam" id="PF04402">
    <property type="entry name" value="SIMPL"/>
    <property type="match status" value="1"/>
</dbReference>
<organism evidence="2 3">
    <name type="scientific">Mycolicibacterium arenosum</name>
    <dbReference type="NCBI Taxonomy" id="2952157"/>
    <lineage>
        <taxon>Bacteria</taxon>
        <taxon>Bacillati</taxon>
        <taxon>Actinomycetota</taxon>
        <taxon>Actinomycetes</taxon>
        <taxon>Mycobacteriales</taxon>
        <taxon>Mycobacteriaceae</taxon>
        <taxon>Mycolicibacterium</taxon>
    </lineage>
</organism>
<comment type="caution">
    <text evidence="2">The sequence shown here is derived from an EMBL/GenBank/DDBJ whole genome shotgun (WGS) entry which is preliminary data.</text>
</comment>
<dbReference type="InterPro" id="IPR052022">
    <property type="entry name" value="26kDa_periplasmic_antigen"/>
</dbReference>
<accession>A0ABT1M8V4</accession>
<evidence type="ECO:0000313" key="3">
    <source>
        <dbReference type="Proteomes" id="UP001651690"/>
    </source>
</evidence>
<keyword evidence="3" id="KW-1185">Reference proteome</keyword>
<feature type="signal peptide" evidence="1">
    <location>
        <begin position="1"/>
        <end position="27"/>
    </location>
</feature>
<evidence type="ECO:0000256" key="1">
    <source>
        <dbReference type="SAM" id="SignalP"/>
    </source>
</evidence>
<evidence type="ECO:0000313" key="2">
    <source>
        <dbReference type="EMBL" id="MCP9275605.1"/>
    </source>
</evidence>
<dbReference type="RefSeq" id="WP_255063460.1">
    <property type="nucleotide sequence ID" value="NZ_JANDBD010000012.1"/>
</dbReference>
<dbReference type="EMBL" id="JANDBD010000012">
    <property type="protein sequence ID" value="MCP9275605.1"/>
    <property type="molecule type" value="Genomic_DNA"/>
</dbReference>
<keyword evidence="1" id="KW-0732">Signal</keyword>
<dbReference type="PROSITE" id="PS51257">
    <property type="entry name" value="PROKAR_LIPOPROTEIN"/>
    <property type="match status" value="1"/>
</dbReference>
<dbReference type="Gene3D" id="3.30.70.2970">
    <property type="entry name" value="Protein of unknown function (DUF541), domain 2"/>
    <property type="match status" value="1"/>
</dbReference>
<gene>
    <name evidence="2" type="ORF">NM203_25775</name>
</gene>
<dbReference type="Gene3D" id="3.30.110.170">
    <property type="entry name" value="Protein of unknown function (DUF541), domain 1"/>
    <property type="match status" value="1"/>
</dbReference>
<name>A0ABT1M8V4_9MYCO</name>
<sequence>MLKRAWAKLPTRILVLAAAGLTIVGVAACEAKPATSVGGAGGPAPRQVTVVGEGKVQGTPDNASINASIVSTAPDGATASEQTNTKMTQVIDALKTQGIDQKDITTSDLSVQPQYGDNSVITGYTATNTIAITFRNIDALGPATTTIQTIGGNATRIDSPSFSFSDDSQLIKDARARAFNDAKDRANQYAGLAELTLGNVISITEAGATVPPPTPMPRFGTMEAAAPPVEPGQQTVGFSVTVVWELT</sequence>
<proteinExistence type="predicted"/>
<dbReference type="PANTHER" id="PTHR34387:SF1">
    <property type="entry name" value="PERIPLASMIC IMMUNOGENIC PROTEIN"/>
    <property type="match status" value="1"/>
</dbReference>
<dbReference type="InterPro" id="IPR007497">
    <property type="entry name" value="SIMPL/DUF541"/>
</dbReference>
<feature type="chain" id="PRO_5045838994" evidence="1">
    <location>
        <begin position="28"/>
        <end position="247"/>
    </location>
</feature>
<dbReference type="Proteomes" id="UP001651690">
    <property type="component" value="Unassembled WGS sequence"/>
</dbReference>
<protein>
    <submittedName>
        <fullName evidence="2">SIMPL domain-containing protein</fullName>
    </submittedName>
</protein>
<dbReference type="PANTHER" id="PTHR34387">
    <property type="entry name" value="SLR1258 PROTEIN"/>
    <property type="match status" value="1"/>
</dbReference>